<keyword evidence="6" id="KW-0547">Nucleotide-binding</keyword>
<dbReference type="OrthoDB" id="6510208at2759"/>
<dbReference type="PROSITE" id="PS50893">
    <property type="entry name" value="ABC_TRANSPORTER_2"/>
    <property type="match status" value="1"/>
</dbReference>
<protein>
    <submittedName>
        <fullName evidence="13">Uncharacterized protein</fullName>
    </submittedName>
</protein>
<dbReference type="EMBL" id="CAJPVJ010011728">
    <property type="protein sequence ID" value="CAG2173969.1"/>
    <property type="molecule type" value="Genomic_DNA"/>
</dbReference>
<feature type="domain" description="ABC transporter" evidence="11">
    <location>
        <begin position="234"/>
        <end position="455"/>
    </location>
</feature>
<keyword evidence="5" id="KW-0677">Repeat</keyword>
<evidence type="ECO:0000256" key="1">
    <source>
        <dbReference type="ARBA" id="ARBA00004141"/>
    </source>
</evidence>
<dbReference type="SMART" id="SM00382">
    <property type="entry name" value="AAA"/>
    <property type="match status" value="1"/>
</dbReference>
<feature type="transmembrane region" description="Helical" evidence="10">
    <location>
        <begin position="684"/>
        <end position="704"/>
    </location>
</feature>
<dbReference type="PANTHER" id="PTHR24223">
    <property type="entry name" value="ATP-BINDING CASSETTE SUB-FAMILY C"/>
    <property type="match status" value="1"/>
</dbReference>
<evidence type="ECO:0000256" key="5">
    <source>
        <dbReference type="ARBA" id="ARBA00022737"/>
    </source>
</evidence>
<feature type="transmembrane region" description="Helical" evidence="10">
    <location>
        <begin position="770"/>
        <end position="792"/>
    </location>
</feature>
<feature type="transmembrane region" description="Helical" evidence="10">
    <location>
        <begin position="31"/>
        <end position="50"/>
    </location>
</feature>
<dbReference type="InterPro" id="IPR036640">
    <property type="entry name" value="ABC1_TM_sf"/>
</dbReference>
<feature type="transmembrane region" description="Helical" evidence="10">
    <location>
        <begin position="56"/>
        <end position="77"/>
    </location>
</feature>
<dbReference type="GO" id="GO:0016020">
    <property type="term" value="C:membrane"/>
    <property type="evidence" value="ECO:0007669"/>
    <property type="project" value="UniProtKB-SubCell"/>
</dbReference>
<organism evidence="13">
    <name type="scientific">Oppiella nova</name>
    <dbReference type="NCBI Taxonomy" id="334625"/>
    <lineage>
        <taxon>Eukaryota</taxon>
        <taxon>Metazoa</taxon>
        <taxon>Ecdysozoa</taxon>
        <taxon>Arthropoda</taxon>
        <taxon>Chelicerata</taxon>
        <taxon>Arachnida</taxon>
        <taxon>Acari</taxon>
        <taxon>Acariformes</taxon>
        <taxon>Sarcoptiformes</taxon>
        <taxon>Oribatida</taxon>
        <taxon>Brachypylina</taxon>
        <taxon>Oppioidea</taxon>
        <taxon>Oppiidae</taxon>
        <taxon>Oppiella</taxon>
    </lineage>
</organism>
<name>A0A7R9MAS5_9ACAR</name>
<keyword evidence="7" id="KW-0067">ATP-binding</keyword>
<dbReference type="Gene3D" id="1.20.1560.10">
    <property type="entry name" value="ABC transporter type 1, transmembrane domain"/>
    <property type="match status" value="2"/>
</dbReference>
<dbReference type="InterPro" id="IPR011527">
    <property type="entry name" value="ABC1_TM_dom"/>
</dbReference>
<feature type="non-terminal residue" evidence="13">
    <location>
        <position position="1"/>
    </location>
</feature>
<dbReference type="Pfam" id="PF00664">
    <property type="entry name" value="ABC_membrane"/>
    <property type="match status" value="2"/>
</dbReference>
<dbReference type="FunFam" id="3.40.50.300:FF:000973">
    <property type="entry name" value="Multidrug resistance-associated protein 4"/>
    <property type="match status" value="1"/>
</dbReference>
<evidence type="ECO:0000259" key="12">
    <source>
        <dbReference type="PROSITE" id="PS50929"/>
    </source>
</evidence>
<dbReference type="InterPro" id="IPR027417">
    <property type="entry name" value="P-loop_NTPase"/>
</dbReference>
<feature type="transmembrane region" description="Helical" evidence="10">
    <location>
        <begin position="144"/>
        <end position="165"/>
    </location>
</feature>
<evidence type="ECO:0000256" key="9">
    <source>
        <dbReference type="ARBA" id="ARBA00023136"/>
    </source>
</evidence>
<dbReference type="PROSITE" id="PS00211">
    <property type="entry name" value="ABC_TRANSPORTER_1"/>
    <property type="match status" value="1"/>
</dbReference>
<evidence type="ECO:0000256" key="10">
    <source>
        <dbReference type="SAM" id="Phobius"/>
    </source>
</evidence>
<dbReference type="InterPro" id="IPR050173">
    <property type="entry name" value="ABC_transporter_C-like"/>
</dbReference>
<dbReference type="GO" id="GO:0016887">
    <property type="term" value="F:ATP hydrolysis activity"/>
    <property type="evidence" value="ECO:0007669"/>
    <property type="project" value="InterPro"/>
</dbReference>
<dbReference type="InterPro" id="IPR003439">
    <property type="entry name" value="ABC_transporter-like_ATP-bd"/>
</dbReference>
<dbReference type="PROSITE" id="PS50929">
    <property type="entry name" value="ABC_TM1F"/>
    <property type="match status" value="2"/>
</dbReference>
<feature type="non-terminal residue" evidence="13">
    <location>
        <position position="890"/>
    </location>
</feature>
<keyword evidence="9 10" id="KW-0472">Membrane</keyword>
<dbReference type="GO" id="GO:0005524">
    <property type="term" value="F:ATP binding"/>
    <property type="evidence" value="ECO:0007669"/>
    <property type="project" value="UniProtKB-KW"/>
</dbReference>
<evidence type="ECO:0000313" key="13">
    <source>
        <dbReference type="EMBL" id="CAD7656782.1"/>
    </source>
</evidence>
<reference evidence="13" key="1">
    <citation type="submission" date="2020-11" db="EMBL/GenBank/DDBJ databases">
        <authorList>
            <person name="Tran Van P."/>
        </authorList>
    </citation>
    <scope>NUCLEOTIDE SEQUENCE</scope>
</reference>
<dbReference type="FunFam" id="1.20.1560.10:FF:000014">
    <property type="entry name" value="Multidrug resistance-associated protein member 4"/>
    <property type="match status" value="1"/>
</dbReference>
<evidence type="ECO:0000313" key="14">
    <source>
        <dbReference type="Proteomes" id="UP000728032"/>
    </source>
</evidence>
<gene>
    <name evidence="13" type="ORF">ONB1V03_LOCUS13418</name>
</gene>
<dbReference type="InterPro" id="IPR017871">
    <property type="entry name" value="ABC_transporter-like_CS"/>
</dbReference>
<evidence type="ECO:0000259" key="11">
    <source>
        <dbReference type="PROSITE" id="PS50893"/>
    </source>
</evidence>
<comment type="similarity">
    <text evidence="2">Belongs to the ABC transporter superfamily. ABCC family. Conjugate transporter (TC 3.A.1.208) subfamily.</text>
</comment>
<dbReference type="GO" id="GO:0140359">
    <property type="term" value="F:ABC-type transporter activity"/>
    <property type="evidence" value="ECO:0007669"/>
    <property type="project" value="InterPro"/>
</dbReference>
<feature type="domain" description="ABC transmembrane type-1" evidence="12">
    <location>
        <begin position="548"/>
        <end position="826"/>
    </location>
</feature>
<keyword evidence="4 10" id="KW-0812">Transmembrane</keyword>
<sequence length="890" mass="99687">SMRLSRTALGKTTVGQILNLMSNDVNRIDDFAFSAHSWVVAPLQTTLILYLLWEHLSYACLAGLTVLLLFIPFQGVMGKSFASVRRSTAKLTDNRIRVMNEIITGMRVIKMYTWEKPFAQLVALARKQEVIKIKHSSFLKAVNLSFYFVASKIVLFACFVTYIYLGRRLTAEAVFVTMAYFNTMRITVTKQFPQGIATTAELLVSCNRVKTFLLLDELDSQMVTDGSSDDITDIKKSLIRKGYEKNNNDNEEKGTKYLSGELLAVIGSVGSGKSSFLMSILNELTLESGSLRVSGRVSYAPQESWAFMSTVRENILFGTEYNEQKYNRVVHVCALERDFKLFPFGDKTLVGERGVSLSGGQKARITLARALYHEADVYLLDDPLSAVDASVAKHIFQKCIVEFLREKARILVTHQIQFLRDAHKILVLKEGKCIALGSYDELTKAGINFMSFVTLSETKANDKKNTKNDKTDQNIALRHLNRAISISPSIASSIGGHSEAAVDEIKSMDGLDEDEPKMKEETKEIGSISGSVYWEYVKAGAGPILMTITLATTVISQALYQGSDYWLTWWTNEVDKPDGVVNQDMNVIIYSCLIGALFLTALARSTSFFVMCMRSSITLHNRIFYSLLRAPIHVFDSSPVGRILNRFTKDTGIVDEALPSTAYDLQMTVTNALGILIMNSVVNWYLIFPAIFLVSVVFVCRYFYIRSARDIKRLEGLSRSPIYSHVSTTLTGLSTVRAFGAEKLFERQFERYQNDNSATFFMFVCTSRGFGILMDWICIIYISSIVTFIMTFKGLPGGDAGLILSQALMLTGMTQWGVRCSADLESYMTAVERMLEYSRIAPEAELDSTADAKPAPDWPQTGQIAFQDMSLQYHESPKPVLRHINCLIKG</sequence>
<evidence type="ECO:0000256" key="7">
    <source>
        <dbReference type="ARBA" id="ARBA00022840"/>
    </source>
</evidence>
<accession>A0A7R9MAS5</accession>
<dbReference type="AlphaFoldDB" id="A0A7R9MAS5"/>
<dbReference type="SUPFAM" id="SSF52540">
    <property type="entry name" value="P-loop containing nucleoside triphosphate hydrolases"/>
    <property type="match status" value="1"/>
</dbReference>
<evidence type="ECO:0000256" key="4">
    <source>
        <dbReference type="ARBA" id="ARBA00022692"/>
    </source>
</evidence>
<dbReference type="Gene3D" id="3.40.50.300">
    <property type="entry name" value="P-loop containing nucleotide triphosphate hydrolases"/>
    <property type="match status" value="1"/>
</dbReference>
<dbReference type="SUPFAM" id="SSF90123">
    <property type="entry name" value="ABC transporter transmembrane region"/>
    <property type="match status" value="2"/>
</dbReference>
<keyword evidence="8 10" id="KW-1133">Transmembrane helix</keyword>
<evidence type="ECO:0000256" key="2">
    <source>
        <dbReference type="ARBA" id="ARBA00009726"/>
    </source>
</evidence>
<dbReference type="InterPro" id="IPR003593">
    <property type="entry name" value="AAA+_ATPase"/>
</dbReference>
<dbReference type="Pfam" id="PF00005">
    <property type="entry name" value="ABC_tran"/>
    <property type="match status" value="1"/>
</dbReference>
<evidence type="ECO:0000256" key="8">
    <source>
        <dbReference type="ARBA" id="ARBA00022989"/>
    </source>
</evidence>
<dbReference type="CDD" id="cd03250">
    <property type="entry name" value="ABCC_MRP_domain1"/>
    <property type="match status" value="1"/>
</dbReference>
<dbReference type="PANTHER" id="PTHR24223:SF456">
    <property type="entry name" value="MULTIDRUG RESISTANCE-ASSOCIATED PROTEIN LETHAL(2)03659"/>
    <property type="match status" value="1"/>
</dbReference>
<feature type="domain" description="ABC transmembrane type-1" evidence="12">
    <location>
        <begin position="1"/>
        <end position="184"/>
    </location>
</feature>
<evidence type="ECO:0000256" key="6">
    <source>
        <dbReference type="ARBA" id="ARBA00022741"/>
    </source>
</evidence>
<keyword evidence="14" id="KW-1185">Reference proteome</keyword>
<comment type="subcellular location">
    <subcellularLocation>
        <location evidence="1">Membrane</location>
        <topology evidence="1">Multi-pass membrane protein</topology>
    </subcellularLocation>
</comment>
<dbReference type="EMBL" id="OC926553">
    <property type="protein sequence ID" value="CAD7656782.1"/>
    <property type="molecule type" value="Genomic_DNA"/>
</dbReference>
<keyword evidence="3" id="KW-0813">Transport</keyword>
<evidence type="ECO:0000256" key="3">
    <source>
        <dbReference type="ARBA" id="ARBA00022448"/>
    </source>
</evidence>
<dbReference type="Proteomes" id="UP000728032">
    <property type="component" value="Unassembled WGS sequence"/>
</dbReference>
<proteinExistence type="inferred from homology"/>